<comment type="similarity">
    <text evidence="3">Belongs to the INCENP family.</text>
</comment>
<evidence type="ECO:0000256" key="3">
    <source>
        <dbReference type="ARBA" id="ARBA00010042"/>
    </source>
</evidence>
<accession>A0A4Q9LFV0</accession>
<dbReference type="AlphaFoldDB" id="A0A4Q9LFV0"/>
<protein>
    <recommendedName>
        <fullName evidence="8">Inner centromere protein ARK-binding domain-containing protein</fullName>
    </recommendedName>
</protein>
<evidence type="ECO:0000256" key="6">
    <source>
        <dbReference type="ARBA" id="ARBA00023242"/>
    </source>
</evidence>
<evidence type="ECO:0000313" key="9">
    <source>
        <dbReference type="EMBL" id="TBU06928.1"/>
    </source>
</evidence>
<keyword evidence="4" id="KW-0963">Cytoplasm</keyword>
<name>A0A4Q9LFV0_9MICR</name>
<evidence type="ECO:0000256" key="7">
    <source>
        <dbReference type="SAM" id="MobiDB-lite"/>
    </source>
</evidence>
<dbReference type="Proteomes" id="UP000293045">
    <property type="component" value="Unassembled WGS sequence"/>
</dbReference>
<dbReference type="GO" id="GO:0005819">
    <property type="term" value="C:spindle"/>
    <property type="evidence" value="ECO:0007669"/>
    <property type="project" value="UniProtKB-SubCell"/>
</dbReference>
<feature type="compositionally biased region" description="Low complexity" evidence="7">
    <location>
        <begin position="160"/>
        <end position="207"/>
    </location>
</feature>
<evidence type="ECO:0000256" key="2">
    <source>
        <dbReference type="ARBA" id="ARBA00004186"/>
    </source>
</evidence>
<evidence type="ECO:0000313" key="10">
    <source>
        <dbReference type="Proteomes" id="UP000293045"/>
    </source>
</evidence>
<dbReference type="EMBL" id="PIXR01000401">
    <property type="protein sequence ID" value="TBU06928.1"/>
    <property type="molecule type" value="Genomic_DNA"/>
</dbReference>
<reference evidence="9 10" key="1">
    <citation type="submission" date="2017-12" db="EMBL/GenBank/DDBJ databases">
        <authorList>
            <person name="Pombert J.-F."/>
            <person name="Haag K.L."/>
            <person name="Ebert D."/>
        </authorList>
    </citation>
    <scope>NUCLEOTIDE SEQUENCE [LARGE SCALE GENOMIC DNA]</scope>
    <source>
        <strain evidence="9">IL-BN-2</strain>
    </source>
</reference>
<comment type="subcellular location">
    <subcellularLocation>
        <location evidence="2">Cytoplasm</location>
        <location evidence="2">Cytoskeleton</location>
        <location evidence="2">Spindle</location>
    </subcellularLocation>
    <subcellularLocation>
        <location evidence="1">Nucleus</location>
    </subcellularLocation>
</comment>
<comment type="caution">
    <text evidence="9">The sequence shown here is derived from an EMBL/GenBank/DDBJ whole genome shotgun (WGS) entry which is preliminary data.</text>
</comment>
<evidence type="ECO:0000256" key="4">
    <source>
        <dbReference type="ARBA" id="ARBA00022490"/>
    </source>
</evidence>
<feature type="domain" description="Inner centromere protein ARK-binding" evidence="8">
    <location>
        <begin position="505"/>
        <end position="552"/>
    </location>
</feature>
<feature type="region of interest" description="Disordered" evidence="7">
    <location>
        <begin position="101"/>
        <end position="219"/>
    </location>
</feature>
<gene>
    <name evidence="9" type="ORF">CWI39_0401p0010</name>
</gene>
<dbReference type="VEuPathDB" id="MicrosporidiaDB:CWI36_0140p0010"/>
<evidence type="ECO:0000256" key="1">
    <source>
        <dbReference type="ARBA" id="ARBA00004123"/>
    </source>
</evidence>
<feature type="compositionally biased region" description="Low complexity" evidence="7">
    <location>
        <begin position="102"/>
        <end position="120"/>
    </location>
</feature>
<feature type="compositionally biased region" description="Polar residues" evidence="7">
    <location>
        <begin position="208"/>
        <end position="217"/>
    </location>
</feature>
<dbReference type="VEuPathDB" id="MicrosporidiaDB:CWI39_0401p0010"/>
<dbReference type="GO" id="GO:0005634">
    <property type="term" value="C:nucleus"/>
    <property type="evidence" value="ECO:0007669"/>
    <property type="project" value="UniProtKB-SubCell"/>
</dbReference>
<evidence type="ECO:0000256" key="5">
    <source>
        <dbReference type="ARBA" id="ARBA00023212"/>
    </source>
</evidence>
<sequence>MKIEETDKYLKEFKDVLLTVSEDYTKRIDNIIKKYVNVNIDSGLENEKNVKKNKNNFIFKENENNKKAKTIGKGDLTNGCGKVKTIGRVNRNIENTGKYISRLDTNNNNNSRLDTNTNNRVNKMDNSRLNKIENKMDNSRVNKMDNSRVNNTDSNRLDANNPNNNSRLSTNNNSRLSTNNPNNNKVNKRLNNTDNNKVNNPDNKMNNTSNNPSSIKENNFDKNLISKSVKKEFIGGGIRDVNKKEKRSVEKVQKIKLNIKTPLKRGSFIDEGVNGDFKENKSSFSILHENIKDFVEEKVIKEDISSECQLDMMTSNNSLNFNENKFDLEKNVKNKLQIENSLMYKNEEEDNSGLTIFDLKNGDLKFDLSDSIVKVNEELDNLLAQFKTEIEDDRVLNVERCEDDKNLVVESTESKGFENQNVFMTNSSKTKNTIEKSSNTTFFSSGSPDSKDSSLIFYKRTPVDSLYKSVIDKQIRNSSAFRNSIRFDLNSYKPKTVVPVVKLNDEEDLLDNFKLPEWAKDTNLNGIVKQQSHIDLEKYFYYLEDLDVKKIFPYCSTATNESPNKFIK</sequence>
<feature type="compositionally biased region" description="Basic and acidic residues" evidence="7">
    <location>
        <begin position="122"/>
        <end position="146"/>
    </location>
</feature>
<proteinExistence type="inferred from homology"/>
<dbReference type="InterPro" id="IPR005635">
    <property type="entry name" value="Inner_centromere_prot_ARK-bd"/>
</dbReference>
<feature type="compositionally biased region" description="Polar residues" evidence="7">
    <location>
        <begin position="147"/>
        <end position="158"/>
    </location>
</feature>
<keyword evidence="6" id="KW-0539">Nucleus</keyword>
<dbReference type="Pfam" id="PF03941">
    <property type="entry name" value="INCENP_ARK-bind"/>
    <property type="match status" value="1"/>
</dbReference>
<organism evidence="9 10">
    <name type="scientific">Hamiltosporidium magnivora</name>
    <dbReference type="NCBI Taxonomy" id="148818"/>
    <lineage>
        <taxon>Eukaryota</taxon>
        <taxon>Fungi</taxon>
        <taxon>Fungi incertae sedis</taxon>
        <taxon>Microsporidia</taxon>
        <taxon>Dubosqiidae</taxon>
        <taxon>Hamiltosporidium</taxon>
    </lineage>
</organism>
<evidence type="ECO:0000259" key="8">
    <source>
        <dbReference type="Pfam" id="PF03941"/>
    </source>
</evidence>
<keyword evidence="5" id="KW-0206">Cytoskeleton</keyword>